<feature type="region of interest" description="Disordered" evidence="1">
    <location>
        <begin position="213"/>
        <end position="233"/>
    </location>
</feature>
<dbReference type="RefSeq" id="WP_252854203.1">
    <property type="nucleotide sequence ID" value="NZ_JAMXLR010000065.1"/>
</dbReference>
<evidence type="ECO:0000313" key="4">
    <source>
        <dbReference type="EMBL" id="MCO6046092.1"/>
    </source>
</evidence>
<keyword evidence="2" id="KW-1133">Transmembrane helix</keyword>
<feature type="domain" description="DUF6677" evidence="3">
    <location>
        <begin position="22"/>
        <end position="212"/>
    </location>
</feature>
<feature type="transmembrane region" description="Helical" evidence="2">
    <location>
        <begin position="20"/>
        <end position="37"/>
    </location>
</feature>
<organism evidence="4 5">
    <name type="scientific">Aeoliella straminimaris</name>
    <dbReference type="NCBI Taxonomy" id="2954799"/>
    <lineage>
        <taxon>Bacteria</taxon>
        <taxon>Pseudomonadati</taxon>
        <taxon>Planctomycetota</taxon>
        <taxon>Planctomycetia</taxon>
        <taxon>Pirellulales</taxon>
        <taxon>Lacipirellulaceae</taxon>
        <taxon>Aeoliella</taxon>
    </lineage>
</organism>
<feature type="transmembrane region" description="Helical" evidence="2">
    <location>
        <begin position="44"/>
        <end position="63"/>
    </location>
</feature>
<accession>A0A9X2JI28</accession>
<reference evidence="4" key="1">
    <citation type="submission" date="2022-06" db="EMBL/GenBank/DDBJ databases">
        <title>Aeoliella straminimaris, a novel planctomycete from sediments.</title>
        <authorList>
            <person name="Vitorino I.R."/>
            <person name="Lage O.M."/>
        </authorList>
    </citation>
    <scope>NUCLEOTIDE SEQUENCE</scope>
    <source>
        <strain evidence="4">ICT_H6.2</strain>
    </source>
</reference>
<evidence type="ECO:0000256" key="1">
    <source>
        <dbReference type="SAM" id="MobiDB-lite"/>
    </source>
</evidence>
<name>A0A9X2JI28_9BACT</name>
<gene>
    <name evidence="4" type="ORF">NG895_19505</name>
</gene>
<dbReference type="Proteomes" id="UP001155241">
    <property type="component" value="Unassembled WGS sequence"/>
</dbReference>
<keyword evidence="5" id="KW-1185">Reference proteome</keyword>
<dbReference type="EMBL" id="JAMXLR010000065">
    <property type="protein sequence ID" value="MCO6046092.1"/>
    <property type="molecule type" value="Genomic_DNA"/>
</dbReference>
<dbReference type="Pfam" id="PF20382">
    <property type="entry name" value="DUF6677"/>
    <property type="match status" value="1"/>
</dbReference>
<evidence type="ECO:0000256" key="2">
    <source>
        <dbReference type="SAM" id="Phobius"/>
    </source>
</evidence>
<proteinExistence type="predicted"/>
<evidence type="ECO:0000313" key="5">
    <source>
        <dbReference type="Proteomes" id="UP001155241"/>
    </source>
</evidence>
<feature type="compositionally biased region" description="Basic and acidic residues" evidence="1">
    <location>
        <begin position="219"/>
        <end position="233"/>
    </location>
</feature>
<evidence type="ECO:0000259" key="3">
    <source>
        <dbReference type="Pfam" id="PF20382"/>
    </source>
</evidence>
<comment type="caution">
    <text evidence="4">The sequence shown here is derived from an EMBL/GenBank/DDBJ whole genome shotgun (WGS) entry which is preliminary data.</text>
</comment>
<keyword evidence="2" id="KW-0812">Transmembrane</keyword>
<dbReference type="InterPro" id="IPR046499">
    <property type="entry name" value="DUF6677"/>
</dbReference>
<sequence>MAENPSQTTSDVPEVDLRNARLAAFLAWLVPGLGHLYQRRTGKGLLFMITILGTFAYGMYLGGGRVVYASSTRPPIPMGISRQAIARAFENAGRWHYFCQLPVGVVALPAYVQAWRVESGKAPLDLFGDNFERPPYTPLDAERLFPNKSKTERDAEYFQTKDFNEEIVYHATEQQKWNHDLNYNFELGTVFTMVAGLLNVLAICDARWGPLVALPPPGEKPDNPGTDKQESSE</sequence>
<protein>
    <recommendedName>
        <fullName evidence="3">DUF6677 domain-containing protein</fullName>
    </recommendedName>
</protein>
<dbReference type="AlphaFoldDB" id="A0A9X2JI28"/>
<keyword evidence="2" id="KW-0472">Membrane</keyword>